<evidence type="ECO:0000313" key="1">
    <source>
        <dbReference type="EMBL" id="ORX98544.1"/>
    </source>
</evidence>
<dbReference type="PANTHER" id="PTHR21255:SF4">
    <property type="entry name" value="DYNEIN LIGHT CHAIN TCTEX-TYPE"/>
    <property type="match status" value="1"/>
</dbReference>
<dbReference type="GO" id="GO:0045505">
    <property type="term" value="F:dynein intermediate chain binding"/>
    <property type="evidence" value="ECO:0007669"/>
    <property type="project" value="TreeGrafter"/>
</dbReference>
<sequence>MTFPPALTTDHLSAIAHKACEDTLSSSEGYVHASVNDWNAAIINQILQAVIAKTSTDGNPPPYKYIVNSTIIQHIGSSPEGTTGGRRGMHSAVGAYWNNEKDGTWTYKWKDAEKKGMDIVISLTWVGV</sequence>
<evidence type="ECO:0000313" key="2">
    <source>
        <dbReference type="Proteomes" id="UP000193144"/>
    </source>
</evidence>
<dbReference type="Gene3D" id="3.30.1140.40">
    <property type="entry name" value="Tctex-1"/>
    <property type="match status" value="1"/>
</dbReference>
<dbReference type="Pfam" id="PF03645">
    <property type="entry name" value="Tctex-1"/>
    <property type="match status" value="1"/>
</dbReference>
<dbReference type="PANTHER" id="PTHR21255">
    <property type="entry name" value="T-COMPLEX-ASSOCIATED-TESTIS-EXPRESSED 1/ DYNEIN LIGHT CHAIN"/>
    <property type="match status" value="1"/>
</dbReference>
<dbReference type="InterPro" id="IPR005334">
    <property type="entry name" value="Tctex-1-like"/>
</dbReference>
<dbReference type="GO" id="GO:0005737">
    <property type="term" value="C:cytoplasm"/>
    <property type="evidence" value="ECO:0007669"/>
    <property type="project" value="TreeGrafter"/>
</dbReference>
<organism evidence="1 2">
    <name type="scientific">Clohesyomyces aquaticus</name>
    <dbReference type="NCBI Taxonomy" id="1231657"/>
    <lineage>
        <taxon>Eukaryota</taxon>
        <taxon>Fungi</taxon>
        <taxon>Dikarya</taxon>
        <taxon>Ascomycota</taxon>
        <taxon>Pezizomycotina</taxon>
        <taxon>Dothideomycetes</taxon>
        <taxon>Pleosporomycetidae</taxon>
        <taxon>Pleosporales</taxon>
        <taxon>Lindgomycetaceae</taxon>
        <taxon>Clohesyomyces</taxon>
    </lineage>
</organism>
<dbReference type="GO" id="GO:0005868">
    <property type="term" value="C:cytoplasmic dynein complex"/>
    <property type="evidence" value="ECO:0007669"/>
    <property type="project" value="TreeGrafter"/>
</dbReference>
<gene>
    <name evidence="1" type="ORF">BCR34DRAFT_606912</name>
</gene>
<dbReference type="OrthoDB" id="10059120at2759"/>
<dbReference type="STRING" id="1231657.A0A1Y1YLS2"/>
<keyword evidence="2" id="KW-1185">Reference proteome</keyword>
<dbReference type="GO" id="GO:0007018">
    <property type="term" value="P:microtubule-based movement"/>
    <property type="evidence" value="ECO:0007669"/>
    <property type="project" value="TreeGrafter"/>
</dbReference>
<dbReference type="Proteomes" id="UP000193144">
    <property type="component" value="Unassembled WGS sequence"/>
</dbReference>
<dbReference type="InterPro" id="IPR038586">
    <property type="entry name" value="Tctex-1-like_sf"/>
</dbReference>
<comment type="caution">
    <text evidence="1">The sequence shown here is derived from an EMBL/GenBank/DDBJ whole genome shotgun (WGS) entry which is preliminary data.</text>
</comment>
<proteinExistence type="predicted"/>
<protein>
    <submittedName>
        <fullName evidence="1">Tctex-1</fullName>
    </submittedName>
</protein>
<name>A0A1Y1YLS2_9PLEO</name>
<dbReference type="CDD" id="cd21456">
    <property type="entry name" value="DLC-like_SpDlc1-like"/>
    <property type="match status" value="1"/>
</dbReference>
<dbReference type="AlphaFoldDB" id="A0A1Y1YLS2"/>
<dbReference type="EMBL" id="MCFA01000213">
    <property type="protein sequence ID" value="ORX98544.1"/>
    <property type="molecule type" value="Genomic_DNA"/>
</dbReference>
<reference evidence="1 2" key="1">
    <citation type="submission" date="2016-07" db="EMBL/GenBank/DDBJ databases">
        <title>Pervasive Adenine N6-methylation of Active Genes in Fungi.</title>
        <authorList>
            <consortium name="DOE Joint Genome Institute"/>
            <person name="Mondo S.J."/>
            <person name="Dannebaum R.O."/>
            <person name="Kuo R.C."/>
            <person name="Labutti K."/>
            <person name="Haridas S."/>
            <person name="Kuo A."/>
            <person name="Salamov A."/>
            <person name="Ahrendt S.R."/>
            <person name="Lipzen A."/>
            <person name="Sullivan W."/>
            <person name="Andreopoulos W.B."/>
            <person name="Clum A."/>
            <person name="Lindquist E."/>
            <person name="Daum C."/>
            <person name="Ramamoorthy G.K."/>
            <person name="Gryganskyi A."/>
            <person name="Culley D."/>
            <person name="Magnuson J.K."/>
            <person name="James T.Y."/>
            <person name="O'Malley M.A."/>
            <person name="Stajich J.E."/>
            <person name="Spatafora J.W."/>
            <person name="Visel A."/>
            <person name="Grigoriev I.V."/>
        </authorList>
    </citation>
    <scope>NUCLEOTIDE SEQUENCE [LARGE SCALE GENOMIC DNA]</scope>
    <source>
        <strain evidence="1 2">CBS 115471</strain>
    </source>
</reference>
<accession>A0A1Y1YLS2</accession>